<accession>A0A0P1IBU8</accession>
<dbReference type="STRING" id="1715692.RUE5091_02577"/>
<evidence type="ECO:0000259" key="2">
    <source>
        <dbReference type="Pfam" id="PF02608"/>
    </source>
</evidence>
<dbReference type="InterPro" id="IPR003760">
    <property type="entry name" value="PnrA-like"/>
</dbReference>
<sequence>MKNELKNKLLAGGMCVAASFLLGAIPGIAEEKLKVGFVYPSPIGDNGWSYRHEVGRQDVIAHFGDKIETTFVESVPEGPDATRVITQLALTGHELIFTASFGFMEPTLQVAEKFPDVKFENNTGFKTAPNVSVYNARFHEGRVVFGTIAGAMTETNTIGYIASFPIPEVIMGINAFTLAAQKVNPDVEVKVVWVNTWYNPALEADAAQVLLDQGADIITQHTNSPAPCQRAEEAGVFCFGQDADMSQFAETAHLTGIVNNWGPYYISRVQDVLDGSWETNHTWDGISGGLVMMAPYNDALPDDIRTAAANVEKALKDGTLNPFSGPITNANGETVIDEGEALTDKQVHEMNWFVQGVDGELPS</sequence>
<dbReference type="Pfam" id="PF02608">
    <property type="entry name" value="Bmp"/>
    <property type="match status" value="1"/>
</dbReference>
<dbReference type="PANTHER" id="PTHR43208">
    <property type="entry name" value="ABC TRANSPORTER SUBSTRATE-BINDING PROTEIN"/>
    <property type="match status" value="1"/>
</dbReference>
<organism evidence="3 4">
    <name type="scientific">Ruegeria denitrificans</name>
    <dbReference type="NCBI Taxonomy" id="1715692"/>
    <lineage>
        <taxon>Bacteria</taxon>
        <taxon>Pseudomonadati</taxon>
        <taxon>Pseudomonadota</taxon>
        <taxon>Alphaproteobacteria</taxon>
        <taxon>Rhodobacterales</taxon>
        <taxon>Roseobacteraceae</taxon>
        <taxon>Ruegeria</taxon>
    </lineage>
</organism>
<dbReference type="PANTHER" id="PTHR43208:SF1">
    <property type="entry name" value="ABC TRANSPORTER SUBSTRATE-BINDING PROTEIN"/>
    <property type="match status" value="1"/>
</dbReference>
<keyword evidence="4" id="KW-1185">Reference proteome</keyword>
<name>A0A0P1IBU8_9RHOB</name>
<dbReference type="InterPro" id="IPR052910">
    <property type="entry name" value="ABC-Purine-Binding"/>
</dbReference>
<dbReference type="Proteomes" id="UP000051260">
    <property type="component" value="Unassembled WGS sequence"/>
</dbReference>
<proteinExistence type="predicted"/>
<dbReference type="OrthoDB" id="9781639at2"/>
<reference evidence="4" key="1">
    <citation type="submission" date="2015-09" db="EMBL/GenBank/DDBJ databases">
        <authorList>
            <person name="Rodrigo-Torres L."/>
            <person name="Arahal D.R."/>
        </authorList>
    </citation>
    <scope>NUCLEOTIDE SEQUENCE [LARGE SCALE GENOMIC DNA]</scope>
    <source>
        <strain evidence="4">CECT 5091</strain>
    </source>
</reference>
<dbReference type="EMBL" id="CYUD01000007">
    <property type="protein sequence ID" value="CUK04013.1"/>
    <property type="molecule type" value="Genomic_DNA"/>
</dbReference>
<dbReference type="Gene3D" id="3.40.50.2300">
    <property type="match status" value="2"/>
</dbReference>
<gene>
    <name evidence="3" type="ORF">RUE5091_02577</name>
</gene>
<keyword evidence="1" id="KW-0732">Signal</keyword>
<dbReference type="CDD" id="cd19963">
    <property type="entry name" value="PBP1_BMP-like"/>
    <property type="match status" value="1"/>
</dbReference>
<evidence type="ECO:0000256" key="1">
    <source>
        <dbReference type="ARBA" id="ARBA00022729"/>
    </source>
</evidence>
<dbReference type="RefSeq" id="WP_058282265.1">
    <property type="nucleotide sequence ID" value="NZ_CYUD01000007.1"/>
</dbReference>
<dbReference type="AlphaFoldDB" id="A0A0P1IBU8"/>
<protein>
    <submittedName>
        <fullName evidence="3">Purine-binding protein</fullName>
    </submittedName>
</protein>
<dbReference type="GO" id="GO:0005886">
    <property type="term" value="C:plasma membrane"/>
    <property type="evidence" value="ECO:0007669"/>
    <property type="project" value="InterPro"/>
</dbReference>
<evidence type="ECO:0000313" key="4">
    <source>
        <dbReference type="Proteomes" id="UP000051260"/>
    </source>
</evidence>
<feature type="domain" description="ABC transporter substrate-binding protein PnrA-like" evidence="2">
    <location>
        <begin position="33"/>
        <end position="303"/>
    </location>
</feature>
<evidence type="ECO:0000313" key="3">
    <source>
        <dbReference type="EMBL" id="CUK04013.1"/>
    </source>
</evidence>